<organism evidence="2 3">
    <name type="scientific">Magnusiomyces paraingens</name>
    <dbReference type="NCBI Taxonomy" id="2606893"/>
    <lineage>
        <taxon>Eukaryota</taxon>
        <taxon>Fungi</taxon>
        <taxon>Dikarya</taxon>
        <taxon>Ascomycota</taxon>
        <taxon>Saccharomycotina</taxon>
        <taxon>Dipodascomycetes</taxon>
        <taxon>Dipodascales</taxon>
        <taxon>Dipodascaceae</taxon>
        <taxon>Magnusiomyces</taxon>
    </lineage>
</organism>
<feature type="compositionally biased region" description="Low complexity" evidence="1">
    <location>
        <begin position="880"/>
        <end position="893"/>
    </location>
</feature>
<feature type="compositionally biased region" description="Low complexity" evidence="1">
    <location>
        <begin position="573"/>
        <end position="585"/>
    </location>
</feature>
<evidence type="ECO:0000313" key="2">
    <source>
        <dbReference type="EMBL" id="VVT53335.1"/>
    </source>
</evidence>
<evidence type="ECO:0000313" key="3">
    <source>
        <dbReference type="Proteomes" id="UP000398389"/>
    </source>
</evidence>
<feature type="compositionally biased region" description="Polar residues" evidence="1">
    <location>
        <begin position="129"/>
        <end position="156"/>
    </location>
</feature>
<dbReference type="GeneID" id="43582339"/>
<feature type="region of interest" description="Disordered" evidence="1">
    <location>
        <begin position="196"/>
        <end position="233"/>
    </location>
</feature>
<feature type="compositionally biased region" description="Polar residues" evidence="1">
    <location>
        <begin position="323"/>
        <end position="359"/>
    </location>
</feature>
<feature type="region of interest" description="Disordered" evidence="1">
    <location>
        <begin position="1003"/>
        <end position="1030"/>
    </location>
</feature>
<feature type="region of interest" description="Disordered" evidence="1">
    <location>
        <begin position="1098"/>
        <end position="1149"/>
    </location>
</feature>
<feature type="compositionally biased region" description="Polar residues" evidence="1">
    <location>
        <begin position="9"/>
        <end position="18"/>
    </location>
</feature>
<evidence type="ECO:0000256" key="1">
    <source>
        <dbReference type="SAM" id="MobiDB-lite"/>
    </source>
</evidence>
<gene>
    <name evidence="2" type="ORF">SAPINGB_P003521</name>
</gene>
<dbReference type="Proteomes" id="UP000398389">
    <property type="component" value="Unassembled WGS sequence"/>
</dbReference>
<dbReference type="EMBL" id="CABVLU010000003">
    <property type="protein sequence ID" value="VVT53335.1"/>
    <property type="molecule type" value="Genomic_DNA"/>
</dbReference>
<feature type="compositionally biased region" description="Polar residues" evidence="1">
    <location>
        <begin position="417"/>
        <end position="426"/>
    </location>
</feature>
<feature type="region of interest" description="Disordered" evidence="1">
    <location>
        <begin position="1"/>
        <end position="31"/>
    </location>
</feature>
<dbReference type="RefSeq" id="XP_031854130.1">
    <property type="nucleotide sequence ID" value="XM_031998239.1"/>
</dbReference>
<proteinExistence type="predicted"/>
<feature type="region of interest" description="Disordered" evidence="1">
    <location>
        <begin position="801"/>
        <end position="821"/>
    </location>
</feature>
<protein>
    <submittedName>
        <fullName evidence="2">Uncharacterized protein</fullName>
    </submittedName>
</protein>
<feature type="compositionally biased region" description="Polar residues" evidence="1">
    <location>
        <begin position="265"/>
        <end position="282"/>
    </location>
</feature>
<feature type="compositionally biased region" description="Polar residues" evidence="1">
    <location>
        <begin position="96"/>
        <end position="119"/>
    </location>
</feature>
<feature type="region of interest" description="Disordered" evidence="1">
    <location>
        <begin position="701"/>
        <end position="720"/>
    </location>
</feature>
<feature type="compositionally biased region" description="Polar residues" evidence="1">
    <location>
        <begin position="1098"/>
        <end position="1110"/>
    </location>
</feature>
<keyword evidence="3" id="KW-1185">Reference proteome</keyword>
<feature type="region of interest" description="Disordered" evidence="1">
    <location>
        <begin position="854"/>
        <end position="990"/>
    </location>
</feature>
<feature type="compositionally biased region" description="Low complexity" evidence="1">
    <location>
        <begin position="941"/>
        <end position="961"/>
    </location>
</feature>
<dbReference type="AlphaFoldDB" id="A0A5E8BX86"/>
<feature type="compositionally biased region" description="Low complexity" evidence="1">
    <location>
        <begin position="435"/>
        <end position="467"/>
    </location>
</feature>
<feature type="compositionally biased region" description="Low complexity" evidence="1">
    <location>
        <begin position="509"/>
        <end position="520"/>
    </location>
</feature>
<feature type="region of interest" description="Disordered" evidence="1">
    <location>
        <begin position="79"/>
        <end position="176"/>
    </location>
</feature>
<feature type="region of interest" description="Disordered" evidence="1">
    <location>
        <begin position="247"/>
        <end position="377"/>
    </location>
</feature>
<name>A0A5E8BX86_9ASCO</name>
<feature type="compositionally biased region" description="Basic residues" evidence="1">
    <location>
        <begin position="207"/>
        <end position="221"/>
    </location>
</feature>
<feature type="region of interest" description="Disordered" evidence="1">
    <location>
        <begin position="409"/>
        <end position="614"/>
    </location>
</feature>
<feature type="compositionally biased region" description="Low complexity" evidence="1">
    <location>
        <begin position="602"/>
        <end position="614"/>
    </location>
</feature>
<accession>A0A5E8BX86</accession>
<reference evidence="2 3" key="1">
    <citation type="submission" date="2019-09" db="EMBL/GenBank/DDBJ databases">
        <authorList>
            <person name="Brejova B."/>
        </authorList>
    </citation>
    <scope>NUCLEOTIDE SEQUENCE [LARGE SCALE GENOMIC DNA]</scope>
</reference>
<feature type="compositionally biased region" description="Low complexity" evidence="1">
    <location>
        <begin position="546"/>
        <end position="559"/>
    </location>
</feature>
<sequence>MFSRRKSSNRTYSLTPSAYTPAAPFDPPKVNPTALAAAASVAQNRCNSISSDLSSAAAAAAIRRHSFTNDSQAALNKLNASSHTPQNPGYRMGASRSPSHQRPVSTLRQNTQRSHSARPQSHVPPKSTPIHTQTTPPAYTQQKMTRTMSLQGSSRIPNPYPPPTTTTSKRVVNPDRTMSLTTTTVRTYGSFQLISTKTTPIHAPPPSKKKAAATPKKKPLKKPQAPAYASSMQSIESDLDSVLEEDDSFYNDNVPGMPPAIYISDDNTSSTLASRPKSVSTPTKHHRISFSPVPSDEGHHQPPPRSVSPIKPSLKPDHHSRDASVSSNIDEPTTNSVYLAPNSNSARRQSRVSFSSSDAVNEYNAHHPPSAPPASKYSYEIIVPPTGGPSIVTSTTTLSKKTPAASAAAVSAASKTQNKTVNNTSRLTRRHSVQAAAAAAIKTSTSKTSSPVIAATPAPRTRAPAARSKALAKQVYDDDDDEDSSSGHSIYSDASDYPLSELSPPQIPSPKQSQQSPTKPVTVAAANFASQKHQPKPSVSGPTVEAAAAARSSSIRNSNGMAVPPSPISNSFHHQQLQQHQQQQQGGPNGVARRTSLRKNSKPAAQHSPAPAPIPAAASAASAAAIVLPSPSISHSYRALVSDNDEVSYAAVVMPITNPTVTTPIIPTIPPTTTVVPTTTTTPAVPSMQKLHGKYDHEEGVYDPYLDENQPDEQSNYSEDESEVAAQDVDDVISMSSDSSWIRDCSRPAQQHLSFKNTLRNNHVSDVDNLGVIRKNPTSHISSIAPPKKPVANNQQQKTWERVNPPSYNPQFFESTRHKPQGEYVGLERTLSNSSFDKERRKKKASSKFAFHSLRDARDSSMPPQQPLLPPAQLNGRSMSLTATTSRSSFAAADGPPLAQPFKSRLKDDSDSDYEGVINDTLKNAKVSKPRRSSFGGGPRAAAVNSTPAPAPAPTHALAPVASPPSPQKPHGFLSTLRKDNSHSVNHQPPVAPIYDLQKQLTPPHSFLPATKSRSPSSPSALADVPEEEVIPGPRKQTKLGALFAKRQHIVDMQNQRYQERKTHRSHSMTSASMRPVFEEAPPMPEYVVSDPVVTAPTLRNNAPQNNVAPTSLEAPPVPQTPAENGSAVPTTPKKKKFAGLRKAFGLNK</sequence>